<dbReference type="EC" id="4.2.99.18" evidence="3"/>
<evidence type="ECO:0000256" key="2">
    <source>
        <dbReference type="ARBA" id="ARBA00010679"/>
    </source>
</evidence>
<dbReference type="GO" id="GO:0140078">
    <property type="term" value="F:class I DNA-(apurinic or apyrimidinic site) endonuclease activity"/>
    <property type="evidence" value="ECO:0007669"/>
    <property type="project" value="UniProtKB-EC"/>
</dbReference>
<sequence length="374" mass="43507">MKFHRILVSREALKLENVLQAGQAFRWIWDEKNDLYMTSILIPGHDKYGIVILRQKRIKKEQDDEYIEFAFKHPTWEYSCVENYLKQYFRLEVDLVAQLENWTLKDPNFLNISSQGIRILSQEPWETLISFICSSNNNISRITKMCHNLSTYYGNKIGKFNDMEFYSFPTSEQLIEKATEQELRDLGFGYRAKYIIETARKMIQDQKRFNVSTDQEVFFHISKNFSYEKIREHLMGYTGVGPKVADCVCLMGLHLDHIVPVDVHVTRFAKRDYNIAATKTELAKIRESYNSLNLPITKKKINPELDFIRRKLTEKWGPFAGWAQGILFSKEVGSTAGATVAGNVKKRKRSLDEVDNVDSSIKMKKSITAPKIEA</sequence>
<dbReference type="Pfam" id="PF07934">
    <property type="entry name" value="OGG_N"/>
    <property type="match status" value="1"/>
</dbReference>
<comment type="caution">
    <text evidence="15">The sequence shown here is derived from an EMBL/GenBank/DDBJ whole genome shotgun (WGS) entry which is preliminary data.</text>
</comment>
<evidence type="ECO:0000256" key="3">
    <source>
        <dbReference type="ARBA" id="ARBA00012720"/>
    </source>
</evidence>
<feature type="domain" description="HhH-GPD" evidence="14">
    <location>
        <begin position="133"/>
        <end position="299"/>
    </location>
</feature>
<dbReference type="GO" id="GO:0006289">
    <property type="term" value="P:nucleotide-excision repair"/>
    <property type="evidence" value="ECO:0007669"/>
    <property type="project" value="InterPro"/>
</dbReference>
<dbReference type="SMART" id="SM00478">
    <property type="entry name" value="ENDO3c"/>
    <property type="match status" value="1"/>
</dbReference>
<dbReference type="Gene3D" id="1.10.340.30">
    <property type="entry name" value="Hypothetical protein, domain 2"/>
    <property type="match status" value="1"/>
</dbReference>
<keyword evidence="7" id="KW-0456">Lyase</keyword>
<comment type="function">
    <text evidence="11">DNA repair enzyme that incises DNA at 8-oxoG residues. Excises 7,8-dihydro-8-oxoguanine and 2,6-diamino-4-hydroxy-5-N-methylformamidopyrimidine (FAPY) from damaged DNA. Has a beta-lyase activity that nicks DNA 3' to the lesion.</text>
</comment>
<dbReference type="Gene3D" id="1.10.1670.10">
    <property type="entry name" value="Helix-hairpin-Helix base-excision DNA repair enzymes (C-terminal)"/>
    <property type="match status" value="1"/>
</dbReference>
<evidence type="ECO:0000259" key="14">
    <source>
        <dbReference type="SMART" id="SM00478"/>
    </source>
</evidence>
<dbReference type="Gene3D" id="3.30.310.260">
    <property type="match status" value="1"/>
</dbReference>
<keyword evidence="5" id="KW-0378">Hydrolase</keyword>
<reference evidence="16" key="1">
    <citation type="submission" date="2023-07" db="EMBL/GenBank/DDBJ databases">
        <title>A draft genome of Kazachstania heterogenica Y-27499.</title>
        <authorList>
            <person name="Donic C."/>
            <person name="Kralova J.S."/>
            <person name="Fidel L."/>
            <person name="Ben-Dor S."/>
            <person name="Jung S."/>
        </authorList>
    </citation>
    <scope>NUCLEOTIDE SEQUENCE [LARGE SCALE GENOMIC DNA]</scope>
    <source>
        <strain evidence="16">Y27499</strain>
    </source>
</reference>
<dbReference type="Proteomes" id="UP001306508">
    <property type="component" value="Unassembled WGS sequence"/>
</dbReference>
<evidence type="ECO:0000256" key="8">
    <source>
        <dbReference type="ARBA" id="ARBA00023242"/>
    </source>
</evidence>
<dbReference type="FunFam" id="1.10.340.30:FF:000006">
    <property type="entry name" value="N-glycosylase/DNA lyase isoform X2"/>
    <property type="match status" value="1"/>
</dbReference>
<accession>A0AAN7WHQ6</accession>
<evidence type="ECO:0000256" key="12">
    <source>
        <dbReference type="ARBA" id="ARBA00044632"/>
    </source>
</evidence>
<keyword evidence="10" id="KW-0326">Glycosidase</keyword>
<evidence type="ECO:0000256" key="9">
    <source>
        <dbReference type="ARBA" id="ARBA00023268"/>
    </source>
</evidence>
<evidence type="ECO:0000313" key="15">
    <source>
        <dbReference type="EMBL" id="KAK5780548.1"/>
    </source>
</evidence>
<dbReference type="PANTHER" id="PTHR10242:SF2">
    <property type="entry name" value="N-GLYCOSYLASE_DNA LYASE"/>
    <property type="match status" value="1"/>
</dbReference>
<dbReference type="Pfam" id="PF00730">
    <property type="entry name" value="HhH-GPD"/>
    <property type="match status" value="1"/>
</dbReference>
<dbReference type="EMBL" id="JAWIZZ010000040">
    <property type="protein sequence ID" value="KAK5780548.1"/>
    <property type="molecule type" value="Genomic_DNA"/>
</dbReference>
<protein>
    <recommendedName>
        <fullName evidence="13">N-glycosylase/DNA lyase</fullName>
        <ecNumber evidence="3">4.2.99.18</ecNumber>
    </recommendedName>
</protein>
<dbReference type="GO" id="GO:0034039">
    <property type="term" value="F:8-oxo-7,8-dihydroguanine DNA N-glycosylase activity"/>
    <property type="evidence" value="ECO:0007669"/>
    <property type="project" value="TreeGrafter"/>
</dbReference>
<dbReference type="InterPro" id="IPR003265">
    <property type="entry name" value="HhH-GPD_domain"/>
</dbReference>
<evidence type="ECO:0000256" key="10">
    <source>
        <dbReference type="ARBA" id="ARBA00023295"/>
    </source>
</evidence>
<gene>
    <name evidence="15" type="ORF">RI543_001668</name>
</gene>
<evidence type="ECO:0000256" key="7">
    <source>
        <dbReference type="ARBA" id="ARBA00023239"/>
    </source>
</evidence>
<proteinExistence type="inferred from homology"/>
<dbReference type="GO" id="GO:0003684">
    <property type="term" value="F:damaged DNA binding"/>
    <property type="evidence" value="ECO:0007669"/>
    <property type="project" value="InterPro"/>
</dbReference>
<evidence type="ECO:0000256" key="1">
    <source>
        <dbReference type="ARBA" id="ARBA00004123"/>
    </source>
</evidence>
<evidence type="ECO:0000256" key="5">
    <source>
        <dbReference type="ARBA" id="ARBA00022801"/>
    </source>
</evidence>
<organism evidence="15 16">
    <name type="scientific">Arxiozyma heterogenica</name>
    <dbReference type="NCBI Taxonomy" id="278026"/>
    <lineage>
        <taxon>Eukaryota</taxon>
        <taxon>Fungi</taxon>
        <taxon>Dikarya</taxon>
        <taxon>Ascomycota</taxon>
        <taxon>Saccharomycotina</taxon>
        <taxon>Saccharomycetes</taxon>
        <taxon>Saccharomycetales</taxon>
        <taxon>Saccharomycetaceae</taxon>
        <taxon>Arxiozyma</taxon>
    </lineage>
</organism>
<comment type="catalytic activity">
    <reaction evidence="12">
        <text>2'-deoxyribonucleotide-(2'-deoxyribose 5'-phosphate)-2'-deoxyribonucleotide-DNA = a 3'-end 2'-deoxyribonucleotide-(2,3-dehydro-2,3-deoxyribose 5'-phosphate)-DNA + a 5'-end 5'-phospho-2'-deoxyribonucleoside-DNA + H(+)</text>
        <dbReference type="Rhea" id="RHEA:66592"/>
        <dbReference type="Rhea" id="RHEA-COMP:13180"/>
        <dbReference type="Rhea" id="RHEA-COMP:16897"/>
        <dbReference type="Rhea" id="RHEA-COMP:17067"/>
        <dbReference type="ChEBI" id="CHEBI:15378"/>
        <dbReference type="ChEBI" id="CHEBI:136412"/>
        <dbReference type="ChEBI" id="CHEBI:157695"/>
        <dbReference type="ChEBI" id="CHEBI:167181"/>
        <dbReference type="EC" id="4.2.99.18"/>
    </reaction>
</comment>
<comment type="similarity">
    <text evidence="2">Belongs to the type-1 OGG1 family.</text>
</comment>
<comment type="subcellular location">
    <subcellularLocation>
        <location evidence="1">Nucleus</location>
    </subcellularLocation>
</comment>
<dbReference type="InterPro" id="IPR012904">
    <property type="entry name" value="OGG_N"/>
</dbReference>
<dbReference type="GO" id="GO:0005634">
    <property type="term" value="C:nucleus"/>
    <property type="evidence" value="ECO:0007669"/>
    <property type="project" value="UniProtKB-SubCell"/>
</dbReference>
<keyword evidence="16" id="KW-1185">Reference proteome</keyword>
<evidence type="ECO:0000256" key="13">
    <source>
        <dbReference type="ARBA" id="ARBA00073127"/>
    </source>
</evidence>
<keyword evidence="4" id="KW-0227">DNA damage</keyword>
<evidence type="ECO:0000313" key="16">
    <source>
        <dbReference type="Proteomes" id="UP001306508"/>
    </source>
</evidence>
<name>A0AAN7WHQ6_9SACH</name>
<keyword evidence="9" id="KW-0511">Multifunctional enzyme</keyword>
<keyword evidence="8" id="KW-0539">Nucleus</keyword>
<dbReference type="SUPFAM" id="SSF48150">
    <property type="entry name" value="DNA-glycosylase"/>
    <property type="match status" value="1"/>
</dbReference>
<dbReference type="InterPro" id="IPR023170">
    <property type="entry name" value="HhH_base_excis_C"/>
</dbReference>
<keyword evidence="6" id="KW-0234">DNA repair</keyword>
<evidence type="ECO:0000256" key="4">
    <source>
        <dbReference type="ARBA" id="ARBA00022763"/>
    </source>
</evidence>
<dbReference type="InterPro" id="IPR011257">
    <property type="entry name" value="DNA_glycosylase"/>
</dbReference>
<dbReference type="AlphaFoldDB" id="A0AAN7WHQ6"/>
<evidence type="ECO:0000256" key="6">
    <source>
        <dbReference type="ARBA" id="ARBA00023204"/>
    </source>
</evidence>
<evidence type="ECO:0000256" key="11">
    <source>
        <dbReference type="ARBA" id="ARBA00025652"/>
    </source>
</evidence>
<dbReference type="GO" id="GO:0006285">
    <property type="term" value="P:base-excision repair, AP site formation"/>
    <property type="evidence" value="ECO:0007669"/>
    <property type="project" value="UniProtKB-ARBA"/>
</dbReference>
<dbReference type="CDD" id="cd00056">
    <property type="entry name" value="ENDO3c"/>
    <property type="match status" value="1"/>
</dbReference>
<dbReference type="PANTHER" id="PTHR10242">
    <property type="entry name" value="8-OXOGUANINE DNA GLYCOSYLASE"/>
    <property type="match status" value="1"/>
</dbReference>
<dbReference type="SUPFAM" id="SSF55945">
    <property type="entry name" value="TATA-box binding protein-like"/>
    <property type="match status" value="1"/>
</dbReference>
<dbReference type="InterPro" id="IPR052054">
    <property type="entry name" value="Oxidative_DNA_repair_enzyme"/>
</dbReference>